<dbReference type="RefSeq" id="WP_386811176.1">
    <property type="nucleotide sequence ID" value="NZ_JBHTIH010000002.1"/>
</dbReference>
<proteinExistence type="predicted"/>
<keyword evidence="2" id="KW-1185">Reference proteome</keyword>
<gene>
    <name evidence="1" type="ORF">ACFQZQ_02930</name>
</gene>
<evidence type="ECO:0008006" key="3">
    <source>
        <dbReference type="Google" id="ProtNLM"/>
    </source>
</evidence>
<organism evidence="1 2">
    <name type="scientific">Lysobacter koreensis</name>
    <dbReference type="NCBI Taxonomy" id="266122"/>
    <lineage>
        <taxon>Bacteria</taxon>
        <taxon>Pseudomonadati</taxon>
        <taxon>Pseudomonadota</taxon>
        <taxon>Gammaproteobacteria</taxon>
        <taxon>Lysobacterales</taxon>
        <taxon>Lysobacteraceae</taxon>
        <taxon>Lysobacter</taxon>
    </lineage>
</organism>
<dbReference type="Proteomes" id="UP001597090">
    <property type="component" value="Unassembled WGS sequence"/>
</dbReference>
<sequence length="121" mass="12624">MVESANMASDQFVVALTNTAPSATNSILADITPISYTNLSSRNLTTASSSQTAGTYSLSLSDLVLTASGAVATFRYVVIYDDTPTSPADPLVCWYDYGSAVTMASGETFTIDFGANLLTLA</sequence>
<reference evidence="2" key="1">
    <citation type="journal article" date="2019" name="Int. J. Syst. Evol. Microbiol.">
        <title>The Global Catalogue of Microorganisms (GCM) 10K type strain sequencing project: providing services to taxonomists for standard genome sequencing and annotation.</title>
        <authorList>
            <consortium name="The Broad Institute Genomics Platform"/>
            <consortium name="The Broad Institute Genome Sequencing Center for Infectious Disease"/>
            <person name="Wu L."/>
            <person name="Ma J."/>
        </authorList>
    </citation>
    <scope>NUCLEOTIDE SEQUENCE [LARGE SCALE GENOMIC DNA]</scope>
    <source>
        <strain evidence="2">CCUG 55491</strain>
    </source>
</reference>
<accession>A0ABW2YJ04</accession>
<evidence type="ECO:0000313" key="1">
    <source>
        <dbReference type="EMBL" id="MFD0738243.1"/>
    </source>
</evidence>
<protein>
    <recommendedName>
        <fullName evidence="3">DUF11 domain-containing protein</fullName>
    </recommendedName>
</protein>
<name>A0ABW2YJ04_9GAMM</name>
<dbReference type="EMBL" id="JBHTIH010000002">
    <property type="protein sequence ID" value="MFD0738243.1"/>
    <property type="molecule type" value="Genomic_DNA"/>
</dbReference>
<comment type="caution">
    <text evidence="1">The sequence shown here is derived from an EMBL/GenBank/DDBJ whole genome shotgun (WGS) entry which is preliminary data.</text>
</comment>
<evidence type="ECO:0000313" key="2">
    <source>
        <dbReference type="Proteomes" id="UP001597090"/>
    </source>
</evidence>